<dbReference type="EMBL" id="JABFTP020000103">
    <property type="protein sequence ID" value="KAL3277537.1"/>
    <property type="molecule type" value="Genomic_DNA"/>
</dbReference>
<reference evidence="1 2" key="1">
    <citation type="journal article" date="2021" name="BMC Biol.">
        <title>Horizontally acquired antibacterial genes associated with adaptive radiation of ladybird beetles.</title>
        <authorList>
            <person name="Li H.S."/>
            <person name="Tang X.F."/>
            <person name="Huang Y.H."/>
            <person name="Xu Z.Y."/>
            <person name="Chen M.L."/>
            <person name="Du X.Y."/>
            <person name="Qiu B.Y."/>
            <person name="Chen P.T."/>
            <person name="Zhang W."/>
            <person name="Slipinski A."/>
            <person name="Escalona H.E."/>
            <person name="Waterhouse R.M."/>
            <person name="Zwick A."/>
            <person name="Pang H."/>
        </authorList>
    </citation>
    <scope>NUCLEOTIDE SEQUENCE [LARGE SCALE GENOMIC DNA]</scope>
    <source>
        <strain evidence="1">SYSU2018</strain>
    </source>
</reference>
<dbReference type="Proteomes" id="UP001516400">
    <property type="component" value="Unassembled WGS sequence"/>
</dbReference>
<comment type="caution">
    <text evidence="1">The sequence shown here is derived from an EMBL/GenBank/DDBJ whole genome shotgun (WGS) entry which is preliminary data.</text>
</comment>
<accession>A0ABD2NFQ9</accession>
<sequence>MRCKIEALNKKISRKEKTEKRKDNEQMTPNSKVNDLIKDIPVPVNQNTQATVICFIYEIEDKVSNIEEKLRGENFQRCVSGTGIRKYRLLHMAKAFMCKQKRNFDEFQQTTKSTWMFSEAGHGRGPMNGECGVSKGTAESHVLMGKDINTSSKFVNLFTEFNILVVENSDNEV</sequence>
<dbReference type="AlphaFoldDB" id="A0ABD2NFQ9"/>
<evidence type="ECO:0000313" key="1">
    <source>
        <dbReference type="EMBL" id="KAL3277537.1"/>
    </source>
</evidence>
<organism evidence="1 2">
    <name type="scientific">Cryptolaemus montrouzieri</name>
    <dbReference type="NCBI Taxonomy" id="559131"/>
    <lineage>
        <taxon>Eukaryota</taxon>
        <taxon>Metazoa</taxon>
        <taxon>Ecdysozoa</taxon>
        <taxon>Arthropoda</taxon>
        <taxon>Hexapoda</taxon>
        <taxon>Insecta</taxon>
        <taxon>Pterygota</taxon>
        <taxon>Neoptera</taxon>
        <taxon>Endopterygota</taxon>
        <taxon>Coleoptera</taxon>
        <taxon>Polyphaga</taxon>
        <taxon>Cucujiformia</taxon>
        <taxon>Coccinelloidea</taxon>
        <taxon>Coccinellidae</taxon>
        <taxon>Scymninae</taxon>
        <taxon>Scymnini</taxon>
        <taxon>Cryptolaemus</taxon>
    </lineage>
</organism>
<proteinExistence type="predicted"/>
<evidence type="ECO:0000313" key="2">
    <source>
        <dbReference type="Proteomes" id="UP001516400"/>
    </source>
</evidence>
<gene>
    <name evidence="1" type="ORF">HHI36_012881</name>
</gene>
<name>A0ABD2NFQ9_9CUCU</name>
<keyword evidence="2" id="KW-1185">Reference proteome</keyword>
<protein>
    <submittedName>
        <fullName evidence="1">Uncharacterized protein</fullName>
    </submittedName>
</protein>